<organism evidence="1 2">
    <name type="scientific">Ostreococcus lucimarinus (strain CCE9901)</name>
    <dbReference type="NCBI Taxonomy" id="436017"/>
    <lineage>
        <taxon>Eukaryota</taxon>
        <taxon>Viridiplantae</taxon>
        <taxon>Chlorophyta</taxon>
        <taxon>Mamiellophyceae</taxon>
        <taxon>Mamiellales</taxon>
        <taxon>Bathycoccaceae</taxon>
        <taxon>Ostreococcus</taxon>
    </lineage>
</organism>
<evidence type="ECO:0000313" key="2">
    <source>
        <dbReference type="Proteomes" id="UP000001568"/>
    </source>
</evidence>
<proteinExistence type="predicted"/>
<protein>
    <submittedName>
        <fullName evidence="1">Uncharacterized protein</fullName>
    </submittedName>
</protein>
<gene>
    <name evidence="1" type="ORF">OSTLU_16296</name>
</gene>
<dbReference type="HOGENOM" id="CLU_1671681_0_0_1"/>
<dbReference type="Proteomes" id="UP000001568">
    <property type="component" value="Chromosome 7"/>
</dbReference>
<dbReference type="GeneID" id="5002853"/>
<dbReference type="OMA" id="FDPICEF"/>
<accession>A4S0S9</accession>
<keyword evidence="2" id="KW-1185">Reference proteome</keyword>
<dbReference type="AlphaFoldDB" id="A4S0S9"/>
<dbReference type="Gramene" id="ABO97086">
    <property type="protein sequence ID" value="ABO97086"/>
    <property type="gene ID" value="OSTLU_16296"/>
</dbReference>
<evidence type="ECO:0000313" key="1">
    <source>
        <dbReference type="EMBL" id="ABO97086.1"/>
    </source>
</evidence>
<reference evidence="1 2" key="1">
    <citation type="journal article" date="2007" name="Proc. Natl. Acad. Sci. U.S.A.">
        <title>The tiny eukaryote Ostreococcus provides genomic insights into the paradox of plankton speciation.</title>
        <authorList>
            <person name="Palenik B."/>
            <person name="Grimwood J."/>
            <person name="Aerts A."/>
            <person name="Rouze P."/>
            <person name="Salamov A."/>
            <person name="Putnam N."/>
            <person name="Dupont C."/>
            <person name="Jorgensen R."/>
            <person name="Derelle E."/>
            <person name="Rombauts S."/>
            <person name="Zhou K."/>
            <person name="Otillar R."/>
            <person name="Merchant S.S."/>
            <person name="Podell S."/>
            <person name="Gaasterland T."/>
            <person name="Napoli C."/>
            <person name="Gendler K."/>
            <person name="Manuell A."/>
            <person name="Tai V."/>
            <person name="Vallon O."/>
            <person name="Piganeau G."/>
            <person name="Jancek S."/>
            <person name="Heijde M."/>
            <person name="Jabbari K."/>
            <person name="Bowler C."/>
            <person name="Lohr M."/>
            <person name="Robbens S."/>
            <person name="Werner G."/>
            <person name="Dubchak I."/>
            <person name="Pazour G.J."/>
            <person name="Ren Q."/>
            <person name="Paulsen I."/>
            <person name="Delwiche C."/>
            <person name="Schmutz J."/>
            <person name="Rokhsar D."/>
            <person name="Van de Peer Y."/>
            <person name="Moreau H."/>
            <person name="Grigoriev I.V."/>
        </authorList>
    </citation>
    <scope>NUCLEOTIDE SEQUENCE [LARGE SCALE GENOMIC DNA]</scope>
    <source>
        <strain evidence="1 2">CCE9901</strain>
    </source>
</reference>
<sequence length="172" mass="17164">MIVDVPRDARAKTRAWAVVIVAFVFASSAAAGVRASESGVGGAPSARRSLVDVTGAAFFDVFGFELSASAAFDPICEFLNPFLHPDYRLSACAEEQAAAAEYEDEYEAYGEGRDRIVMDPEGTFVNGVTGNVAGGIGGGGIGGVAGGSAGFIGGGLGGVGGGVGAGPIGRRL</sequence>
<dbReference type="KEGG" id="olu:OSTLU_16296"/>
<dbReference type="EMBL" id="CP000587">
    <property type="protein sequence ID" value="ABO97086.1"/>
    <property type="molecule type" value="Genomic_DNA"/>
</dbReference>
<dbReference type="RefSeq" id="XP_001418793.1">
    <property type="nucleotide sequence ID" value="XM_001418756.1"/>
</dbReference>
<dbReference type="OrthoDB" id="10556834at2759"/>
<name>A4S0S9_OSTLU</name>